<keyword evidence="1" id="KW-0812">Transmembrane</keyword>
<dbReference type="OrthoDB" id="2830515at2"/>
<dbReference type="Proteomes" id="UP000282892">
    <property type="component" value="Chromosome"/>
</dbReference>
<dbReference type="EMBL" id="CP022572">
    <property type="protein sequence ID" value="AZU63887.1"/>
    <property type="molecule type" value="Genomic_DNA"/>
</dbReference>
<dbReference type="KEGG" id="nmk:CHR53_23005"/>
<protein>
    <recommendedName>
        <fullName evidence="2">Putative Flp pilus-assembly TadG-like N-terminal domain-containing protein</fullName>
    </recommendedName>
</protein>
<keyword evidence="1" id="KW-0472">Membrane</keyword>
<keyword evidence="4" id="KW-1185">Reference proteome</keyword>
<feature type="transmembrane region" description="Helical" evidence="1">
    <location>
        <begin position="15"/>
        <end position="38"/>
    </location>
</feature>
<keyword evidence="1" id="KW-1133">Transmembrane helix</keyword>
<dbReference type="Pfam" id="PF13400">
    <property type="entry name" value="Tad"/>
    <property type="match status" value="1"/>
</dbReference>
<name>A0A3T0I3J4_9BACI</name>
<dbReference type="InterPro" id="IPR028087">
    <property type="entry name" value="Tad_N"/>
</dbReference>
<dbReference type="AlphaFoldDB" id="A0A3T0I3J4"/>
<feature type="domain" description="Putative Flp pilus-assembly TadG-like N-terminal" evidence="2">
    <location>
        <begin position="15"/>
        <end position="61"/>
    </location>
</feature>
<evidence type="ECO:0000256" key="1">
    <source>
        <dbReference type="SAM" id="Phobius"/>
    </source>
</evidence>
<reference evidence="3 4" key="1">
    <citation type="submission" date="2017-07" db="EMBL/GenBank/DDBJ databases">
        <title>The complete genome sequence of Bacillus mesonae strain H20-5, an efficient strain improving plant abiotic stress resistance.</title>
        <authorList>
            <person name="Kim S.Y."/>
            <person name="Song H."/>
            <person name="Sang M.K."/>
            <person name="Weon H.-Y."/>
            <person name="Song J."/>
        </authorList>
    </citation>
    <scope>NUCLEOTIDE SEQUENCE [LARGE SCALE GENOMIC DNA]</scope>
    <source>
        <strain evidence="3 4">H20-5</strain>
    </source>
</reference>
<evidence type="ECO:0000313" key="4">
    <source>
        <dbReference type="Proteomes" id="UP000282892"/>
    </source>
</evidence>
<organism evidence="3 4">
    <name type="scientific">Neobacillus mesonae</name>
    <dbReference type="NCBI Taxonomy" id="1193713"/>
    <lineage>
        <taxon>Bacteria</taxon>
        <taxon>Bacillati</taxon>
        <taxon>Bacillota</taxon>
        <taxon>Bacilli</taxon>
        <taxon>Bacillales</taxon>
        <taxon>Bacillaceae</taxon>
        <taxon>Neobacillus</taxon>
    </lineage>
</organism>
<evidence type="ECO:0000259" key="2">
    <source>
        <dbReference type="Pfam" id="PF13400"/>
    </source>
</evidence>
<sequence>MKKLLHLINLRDESGGALVFVAIFLVALLGFAAIAIDVGRLYTEKSKLQKALDAAVLAGAQGLRTSETRAREIAETISDENDFKVSGSELTFPTGDSIKATKKVNVPMTFAKVIGINDVPVSATAAAKVAPLTKASGIAPIVIDEKNIPSATVLNCGETNPGTLQGNCGYLQSSASNIREGLENGATYEVGKTVWTDPGGSVGQVDQAVEYLIKSDSDKPHCQSASTADNLCKRVITVVVIEEWKDVNGKEVKGKSELKVKYFASYWLEKYEDKKLYGHFIKMIAPGEIGSGTGIGEYGLYGVKLIE</sequence>
<accession>A0A3T0I3J4</accession>
<proteinExistence type="predicted"/>
<gene>
    <name evidence="3" type="ORF">CHR53_23005</name>
</gene>
<dbReference type="RefSeq" id="WP_127488540.1">
    <property type="nucleotide sequence ID" value="NZ_CP022572.1"/>
</dbReference>
<evidence type="ECO:0000313" key="3">
    <source>
        <dbReference type="EMBL" id="AZU63887.1"/>
    </source>
</evidence>